<evidence type="ECO:0000313" key="2">
    <source>
        <dbReference type="EMBL" id="PMQ20464.1"/>
    </source>
</evidence>
<feature type="domain" description="DinB-like" evidence="1">
    <location>
        <begin position="20"/>
        <end position="155"/>
    </location>
</feature>
<accession>A0A2N7S2X0</accession>
<name>A0A2N7S2X0_9MICC</name>
<organism evidence="2 3">
    <name type="scientific">Glutamicibacter arilaitensis</name>
    <dbReference type="NCBI Taxonomy" id="256701"/>
    <lineage>
        <taxon>Bacteria</taxon>
        <taxon>Bacillati</taxon>
        <taxon>Actinomycetota</taxon>
        <taxon>Actinomycetes</taxon>
        <taxon>Micrococcales</taxon>
        <taxon>Micrococcaceae</taxon>
        <taxon>Glutamicibacter</taxon>
    </lineage>
</organism>
<dbReference type="RefSeq" id="WP_013349541.1">
    <property type="nucleotide sequence ID" value="NZ_JABUYH010000007.1"/>
</dbReference>
<dbReference type="AlphaFoldDB" id="A0A2N7S2X0"/>
<comment type="caution">
    <text evidence="2">The sequence shown here is derived from an EMBL/GenBank/DDBJ whole genome shotgun (WGS) entry which is preliminary data.</text>
</comment>
<dbReference type="Gene3D" id="1.20.120.450">
    <property type="entry name" value="dinb family like domain"/>
    <property type="match status" value="1"/>
</dbReference>
<reference evidence="2 3" key="1">
    <citation type="journal article" date="2017" name="Elife">
        <title>Extensive horizontal gene transfer in cheese-associated bacteria.</title>
        <authorList>
            <person name="Bonham K.S."/>
            <person name="Wolfe B.E."/>
            <person name="Dutton R.J."/>
        </authorList>
    </citation>
    <scope>NUCLEOTIDE SEQUENCE [LARGE SCALE GENOMIC DNA]</scope>
    <source>
        <strain evidence="2 3">JB182</strain>
    </source>
</reference>
<proteinExistence type="predicted"/>
<dbReference type="InterPro" id="IPR024775">
    <property type="entry name" value="DinB-like"/>
</dbReference>
<dbReference type="InterPro" id="IPR034660">
    <property type="entry name" value="DinB/YfiT-like"/>
</dbReference>
<dbReference type="NCBIfam" id="NF047843">
    <property type="entry name" value="MST_Rv0443"/>
    <property type="match status" value="1"/>
</dbReference>
<dbReference type="EMBL" id="PNQX01000001">
    <property type="protein sequence ID" value="PMQ20464.1"/>
    <property type="molecule type" value="Genomic_DNA"/>
</dbReference>
<sequence>MNITDILTSLAHRPIDAVRALPQLSVEQLNAHPGNHPNSIAWLLWHSGREADIQLSQLSGQPQLWEQFRERFNLGELGDSMGYGHSAEQARAIVADDQHLLVDYLEACMNALSDYATALDEEQLDEIIDRNWEPAVTRGVRLVSIIDDAAVHVGQAAYAAGALG</sequence>
<dbReference type="Proteomes" id="UP000235739">
    <property type="component" value="Unassembled WGS sequence"/>
</dbReference>
<dbReference type="SUPFAM" id="SSF109854">
    <property type="entry name" value="DinB/YfiT-like putative metalloenzymes"/>
    <property type="match status" value="1"/>
</dbReference>
<dbReference type="OMA" id="WLVWHLT"/>
<gene>
    <name evidence="2" type="ORF">CIK84_02280</name>
</gene>
<protein>
    <submittedName>
        <fullName evidence="2">DUF664 domain-containing protein</fullName>
    </submittedName>
</protein>
<evidence type="ECO:0000313" key="3">
    <source>
        <dbReference type="Proteomes" id="UP000235739"/>
    </source>
</evidence>
<dbReference type="GeneID" id="303185788"/>
<evidence type="ECO:0000259" key="1">
    <source>
        <dbReference type="Pfam" id="PF12867"/>
    </source>
</evidence>
<dbReference type="Pfam" id="PF12867">
    <property type="entry name" value="DinB_2"/>
    <property type="match status" value="1"/>
</dbReference>